<reference evidence="1 2" key="1">
    <citation type="journal article" date="2024" name="BMC Genomics">
        <title>Genome assembly of redclaw crayfish (Cherax quadricarinatus) provides insights into its immune adaptation and hypoxia tolerance.</title>
        <authorList>
            <person name="Liu Z."/>
            <person name="Zheng J."/>
            <person name="Li H."/>
            <person name="Fang K."/>
            <person name="Wang S."/>
            <person name="He J."/>
            <person name="Zhou D."/>
            <person name="Weng S."/>
            <person name="Chi M."/>
            <person name="Gu Z."/>
            <person name="He J."/>
            <person name="Li F."/>
            <person name="Wang M."/>
        </authorList>
    </citation>
    <scope>NUCLEOTIDE SEQUENCE [LARGE SCALE GENOMIC DNA]</scope>
    <source>
        <strain evidence="1">ZL_2023a</strain>
    </source>
</reference>
<sequence>GIHVVAGINPDLLRPLPYIDLKYKECGSVFLSGVGDKDIDWACEVIRALLPKDGRYYSILLPRSNLSAPKAKEMVSILKEKQVMIYKRGFLKLASLTINKKEEVDLKHFTRKELGCEFHRVDESSIWRG</sequence>
<feature type="non-terminal residue" evidence="1">
    <location>
        <position position="1"/>
    </location>
</feature>
<organism evidence="1 2">
    <name type="scientific">Cherax quadricarinatus</name>
    <name type="common">Australian red claw crayfish</name>
    <dbReference type="NCBI Taxonomy" id="27406"/>
    <lineage>
        <taxon>Eukaryota</taxon>
        <taxon>Metazoa</taxon>
        <taxon>Ecdysozoa</taxon>
        <taxon>Arthropoda</taxon>
        <taxon>Crustacea</taxon>
        <taxon>Multicrustacea</taxon>
        <taxon>Malacostraca</taxon>
        <taxon>Eumalacostraca</taxon>
        <taxon>Eucarida</taxon>
        <taxon>Decapoda</taxon>
        <taxon>Pleocyemata</taxon>
        <taxon>Astacidea</taxon>
        <taxon>Parastacoidea</taxon>
        <taxon>Parastacidae</taxon>
        <taxon>Cherax</taxon>
    </lineage>
</organism>
<gene>
    <name evidence="1" type="ORF">OTU49_001585</name>
</gene>
<accession>A0AAW0XU76</accession>
<dbReference type="AlphaFoldDB" id="A0AAW0XU76"/>
<name>A0AAW0XU76_CHEQU</name>
<evidence type="ECO:0000313" key="2">
    <source>
        <dbReference type="Proteomes" id="UP001445076"/>
    </source>
</evidence>
<comment type="caution">
    <text evidence="1">The sequence shown here is derived from an EMBL/GenBank/DDBJ whole genome shotgun (WGS) entry which is preliminary data.</text>
</comment>
<proteinExistence type="predicted"/>
<dbReference type="EMBL" id="JARKIK010000026">
    <property type="protein sequence ID" value="KAK8743185.1"/>
    <property type="molecule type" value="Genomic_DNA"/>
</dbReference>
<evidence type="ECO:0000313" key="1">
    <source>
        <dbReference type="EMBL" id="KAK8743185.1"/>
    </source>
</evidence>
<protein>
    <submittedName>
        <fullName evidence="1">Uncharacterized protein</fullName>
    </submittedName>
</protein>
<keyword evidence="2" id="KW-1185">Reference proteome</keyword>
<dbReference type="Proteomes" id="UP001445076">
    <property type="component" value="Unassembled WGS sequence"/>
</dbReference>